<dbReference type="Gene3D" id="3.40.50.720">
    <property type="entry name" value="NAD(P)-binding Rossmann-like Domain"/>
    <property type="match status" value="1"/>
</dbReference>
<accession>A0A0S4QTP1</accession>
<evidence type="ECO:0000256" key="1">
    <source>
        <dbReference type="ARBA" id="ARBA00006601"/>
    </source>
</evidence>
<evidence type="ECO:0000256" key="2">
    <source>
        <dbReference type="ARBA" id="ARBA00015132"/>
    </source>
</evidence>
<dbReference type="InterPro" id="IPR017476">
    <property type="entry name" value="UDP-Glc/GDP-Man"/>
</dbReference>
<dbReference type="GO" id="GO:0000271">
    <property type="term" value="P:polysaccharide biosynthetic process"/>
    <property type="evidence" value="ECO:0007669"/>
    <property type="project" value="InterPro"/>
</dbReference>
<protein>
    <recommendedName>
        <fullName evidence="2">UDP-glucose 6-dehydrogenase</fullName>
    </recommendedName>
</protein>
<dbReference type="InterPro" id="IPR014026">
    <property type="entry name" value="UDP-Glc/GDP-Man_DH_dimer"/>
</dbReference>
<feature type="region of interest" description="Disordered" evidence="4">
    <location>
        <begin position="285"/>
        <end position="317"/>
    </location>
</feature>
<dbReference type="PANTHER" id="PTHR43750">
    <property type="entry name" value="UDP-GLUCOSE 6-DEHYDROGENASE TUAD"/>
    <property type="match status" value="1"/>
</dbReference>
<dbReference type="GO" id="GO:0016628">
    <property type="term" value="F:oxidoreductase activity, acting on the CH-CH group of donors, NAD or NADP as acceptor"/>
    <property type="evidence" value="ECO:0007669"/>
    <property type="project" value="InterPro"/>
</dbReference>
<feature type="compositionally biased region" description="Basic and acidic residues" evidence="4">
    <location>
        <begin position="363"/>
        <end position="373"/>
    </location>
</feature>
<feature type="compositionally biased region" description="Acidic residues" evidence="4">
    <location>
        <begin position="303"/>
        <end position="315"/>
    </location>
</feature>
<feature type="compositionally biased region" description="Basic and acidic residues" evidence="4">
    <location>
        <begin position="285"/>
        <end position="302"/>
    </location>
</feature>
<dbReference type="EMBL" id="FAOZ01000024">
    <property type="protein sequence ID" value="CUU58981.1"/>
    <property type="molecule type" value="Genomic_DNA"/>
</dbReference>
<evidence type="ECO:0000259" key="6">
    <source>
        <dbReference type="Pfam" id="PF03721"/>
    </source>
</evidence>
<evidence type="ECO:0000256" key="3">
    <source>
        <dbReference type="PIRNR" id="PIRNR000124"/>
    </source>
</evidence>
<feature type="domain" description="UDP-glucose/GDP-mannose dehydrogenase dimerisation" evidence="5">
    <location>
        <begin position="185"/>
        <end position="279"/>
    </location>
</feature>
<dbReference type="SUPFAM" id="SSF48179">
    <property type="entry name" value="6-phosphogluconate dehydrogenase C-terminal domain-like"/>
    <property type="match status" value="1"/>
</dbReference>
<dbReference type="InterPro" id="IPR013328">
    <property type="entry name" value="6PGD_dom2"/>
</dbReference>
<dbReference type="InterPro" id="IPR036291">
    <property type="entry name" value="NAD(P)-bd_dom_sf"/>
</dbReference>
<dbReference type="GO" id="GO:0016616">
    <property type="term" value="F:oxidoreductase activity, acting on the CH-OH group of donors, NAD or NADP as acceptor"/>
    <property type="evidence" value="ECO:0007669"/>
    <property type="project" value="InterPro"/>
</dbReference>
<evidence type="ECO:0000256" key="4">
    <source>
        <dbReference type="SAM" id="MobiDB-lite"/>
    </source>
</evidence>
<dbReference type="Gene3D" id="1.10.1040.10">
    <property type="entry name" value="N-(1-d-carboxylethyl)-l-norvaline Dehydrogenase, domain 2"/>
    <property type="match status" value="1"/>
</dbReference>
<dbReference type="InterPro" id="IPR028359">
    <property type="entry name" value="UDP_ManNAc/GlcNAc_DH"/>
</dbReference>
<comment type="similarity">
    <text evidence="1 3">Belongs to the UDP-glucose/GDP-mannose dehydrogenase family.</text>
</comment>
<evidence type="ECO:0000313" key="7">
    <source>
        <dbReference type="EMBL" id="CUU58981.1"/>
    </source>
</evidence>
<dbReference type="Pfam" id="PF03721">
    <property type="entry name" value="UDPG_MGDP_dh_N"/>
    <property type="match status" value="1"/>
</dbReference>
<dbReference type="SUPFAM" id="SSF51735">
    <property type="entry name" value="NAD(P)-binding Rossmann-fold domains"/>
    <property type="match status" value="1"/>
</dbReference>
<proteinExistence type="inferred from homology"/>
<dbReference type="PIRSF" id="PIRSF500136">
    <property type="entry name" value="UDP_ManNAc_DH"/>
    <property type="match status" value="1"/>
</dbReference>
<sequence>MRIFVVGSGVVGTATGKGLLEAGNQVTFVDVAPERVSLLQGLGLDARAELDLRAERDSFIFLTLPTPNVGSRYDLSAFVAGTRGVGQALRVSGGRHTVVVRSTVDPGTTDGLVGPLLEQESGLRQGDGFLLASNPEFLRAASAAEDFRWPWMTVIGSRNRRVQERLAELFAPFGGSLRIFDDPMTAEFVKCAHNLFNATKISFWNEMYTVADRLRLDLGAIADTVSRSAEASFNPAYGTRGGAPYGGVCLPKDTMAFLGFAAGVGVDMPILRSVIETNSRFVDRTDRTDQGDLGDRVDRGDLDGSEGTDGIDVDGVDYFREPLPGRSGAADRGLGSTGRRTGAAVLAAEAGERGVRWSTNEIRAADEIPRHATDPFGLEPTDGTQR</sequence>
<name>A0A0S4QTP1_9ACTN</name>
<dbReference type="GO" id="GO:0051287">
    <property type="term" value="F:NAD binding"/>
    <property type="evidence" value="ECO:0007669"/>
    <property type="project" value="InterPro"/>
</dbReference>
<keyword evidence="8" id="KW-1185">Reference proteome</keyword>
<dbReference type="Proteomes" id="UP000198802">
    <property type="component" value="Unassembled WGS sequence"/>
</dbReference>
<reference evidence="8" key="1">
    <citation type="submission" date="2015-11" db="EMBL/GenBank/DDBJ databases">
        <authorList>
            <person name="Varghese N."/>
        </authorList>
    </citation>
    <scope>NUCLEOTIDE SEQUENCE [LARGE SCALE GENOMIC DNA]</scope>
    <source>
        <strain evidence="8">DSM 45899</strain>
    </source>
</reference>
<dbReference type="PANTHER" id="PTHR43750:SF1">
    <property type="entry name" value="GDP-MANNOSE 6-DEHYDROGENASE"/>
    <property type="match status" value="1"/>
</dbReference>
<dbReference type="InterPro" id="IPR008927">
    <property type="entry name" value="6-PGluconate_DH-like_C_sf"/>
</dbReference>
<dbReference type="PIRSF" id="PIRSF000124">
    <property type="entry name" value="UDPglc_GDPman_dh"/>
    <property type="match status" value="1"/>
</dbReference>
<dbReference type="RefSeq" id="WP_091282874.1">
    <property type="nucleotide sequence ID" value="NZ_FAOZ01000024.1"/>
</dbReference>
<dbReference type="InterPro" id="IPR001732">
    <property type="entry name" value="UDP-Glc/GDP-Man_DH_N"/>
</dbReference>
<gene>
    <name evidence="7" type="ORF">Ga0074812_1246</name>
</gene>
<organism evidence="7 8">
    <name type="scientific">Parafrankia irregularis</name>
    <dbReference type="NCBI Taxonomy" id="795642"/>
    <lineage>
        <taxon>Bacteria</taxon>
        <taxon>Bacillati</taxon>
        <taxon>Actinomycetota</taxon>
        <taxon>Actinomycetes</taxon>
        <taxon>Frankiales</taxon>
        <taxon>Frankiaceae</taxon>
        <taxon>Parafrankia</taxon>
    </lineage>
</organism>
<feature type="domain" description="UDP-glucose/GDP-mannose dehydrogenase N-terminal" evidence="6">
    <location>
        <begin position="54"/>
        <end position="169"/>
    </location>
</feature>
<dbReference type="AlphaFoldDB" id="A0A0S4QTP1"/>
<dbReference type="Pfam" id="PF00984">
    <property type="entry name" value="UDPG_MGDP_dh"/>
    <property type="match status" value="1"/>
</dbReference>
<evidence type="ECO:0000259" key="5">
    <source>
        <dbReference type="Pfam" id="PF00984"/>
    </source>
</evidence>
<feature type="region of interest" description="Disordered" evidence="4">
    <location>
        <begin position="358"/>
        <end position="386"/>
    </location>
</feature>
<evidence type="ECO:0000313" key="8">
    <source>
        <dbReference type="Proteomes" id="UP000198802"/>
    </source>
</evidence>